<dbReference type="InterPro" id="IPR019198">
    <property type="entry name" value="Beta_propeller_containing"/>
</dbReference>
<dbReference type="Proteomes" id="UP000292564">
    <property type="component" value="Unassembled WGS sequence"/>
</dbReference>
<name>A0A4Q7ZJK7_9ACTN</name>
<dbReference type="EMBL" id="SHKY01000001">
    <property type="protein sequence ID" value="RZU51072.1"/>
    <property type="molecule type" value="Genomic_DNA"/>
</dbReference>
<accession>A0A4Q7ZJK7</accession>
<dbReference type="OrthoDB" id="9778998at2"/>
<keyword evidence="3" id="KW-1185">Reference proteome</keyword>
<dbReference type="RefSeq" id="WP_130509903.1">
    <property type="nucleotide sequence ID" value="NZ_SHKY01000001.1"/>
</dbReference>
<sequence length="627" mass="66405">MPAPRWTRPLLCGALAAALPLTGCTARPAPPRPISTISAGALRLVAFDSCQQLLDDLRSHTKKVVGPWGLPGDRVMPAAAADSARAAEKGAADAPAPTAPHSGTNNHEQDADEPDIVKTDGRRIVTVTGNRLRVVDAASRRTTGRLHLGVAGDAQVLLAGDAALVLVRSADLGAAIDRVGPPLPNQAQLILVDLRGTPRVVSRYTGDGTMVDARQTGTVARVVLRATPEIALPDRPNATEDDRLTANRAAVGRAPLESWLPDWSVTTGTATTSGKVGCDRVSRPADFSGTSLLTVLTFDLTAPALTDGDPVTVVADADTVYGTGTSLYLAGDQRWRFDAWPEPAGSPKAGNTEIYRLDLHGADRPRYAAAGSVPGRLVNQYALSEWNGHLRVATTDDRSSASAVRVLEQRGDTLAPVGVVDGLGHGERIYSVRFIGPRGYVVTFRQTDPLYAVDLADPKHPTVTGELKITGYSAHLQPVGEGRLIGVGQEADTKGRISGMQVSLFDTTDPAQPRRLAQHHIADGQSDAEWDPHALLWWPASRLLVVPVTTYDPRGRSIPAASALALRVTDGGLTEVGKIAQPQVVDGMAPTVRRTLVVGDVLWTVSDFGLQASNLSTMDRLAWLPNA</sequence>
<organism evidence="2 3">
    <name type="scientific">Krasilnikovia cinnamomea</name>
    <dbReference type="NCBI Taxonomy" id="349313"/>
    <lineage>
        <taxon>Bacteria</taxon>
        <taxon>Bacillati</taxon>
        <taxon>Actinomycetota</taxon>
        <taxon>Actinomycetes</taxon>
        <taxon>Micromonosporales</taxon>
        <taxon>Micromonosporaceae</taxon>
        <taxon>Krasilnikovia</taxon>
    </lineage>
</organism>
<feature type="region of interest" description="Disordered" evidence="1">
    <location>
        <begin position="79"/>
        <end position="118"/>
    </location>
</feature>
<evidence type="ECO:0000313" key="2">
    <source>
        <dbReference type="EMBL" id="RZU51072.1"/>
    </source>
</evidence>
<comment type="caution">
    <text evidence="2">The sequence shown here is derived from an EMBL/GenBank/DDBJ whole genome shotgun (WGS) entry which is preliminary data.</text>
</comment>
<dbReference type="SUPFAM" id="SSF69322">
    <property type="entry name" value="Tricorn protease domain 2"/>
    <property type="match status" value="1"/>
</dbReference>
<protein>
    <submittedName>
        <fullName evidence="2">Putative secreted protein with C-terminal beta-propeller domain</fullName>
    </submittedName>
</protein>
<dbReference type="AlphaFoldDB" id="A0A4Q7ZJK7"/>
<evidence type="ECO:0000313" key="3">
    <source>
        <dbReference type="Proteomes" id="UP000292564"/>
    </source>
</evidence>
<proteinExistence type="predicted"/>
<evidence type="ECO:0000256" key="1">
    <source>
        <dbReference type="SAM" id="MobiDB-lite"/>
    </source>
</evidence>
<reference evidence="2 3" key="1">
    <citation type="submission" date="2019-02" db="EMBL/GenBank/DDBJ databases">
        <title>Sequencing the genomes of 1000 actinobacteria strains.</title>
        <authorList>
            <person name="Klenk H.-P."/>
        </authorList>
    </citation>
    <scope>NUCLEOTIDE SEQUENCE [LARGE SCALE GENOMIC DNA]</scope>
    <source>
        <strain evidence="2 3">DSM 45162</strain>
    </source>
</reference>
<gene>
    <name evidence="2" type="ORF">EV385_2870</name>
</gene>
<dbReference type="Pfam" id="PF09826">
    <property type="entry name" value="Beta_propel"/>
    <property type="match status" value="1"/>
</dbReference>